<protein>
    <submittedName>
        <fullName evidence="2">FkbM family methyltransferase</fullName>
    </submittedName>
</protein>
<dbReference type="InterPro" id="IPR006342">
    <property type="entry name" value="FkbM_mtfrase"/>
</dbReference>
<dbReference type="GO" id="GO:0032259">
    <property type="term" value="P:methylation"/>
    <property type="evidence" value="ECO:0007669"/>
    <property type="project" value="UniProtKB-KW"/>
</dbReference>
<dbReference type="InterPro" id="IPR029063">
    <property type="entry name" value="SAM-dependent_MTases_sf"/>
</dbReference>
<organism evidence="2">
    <name type="scientific">Acidicaldus sp</name>
    <dbReference type="NCBI Taxonomy" id="1872105"/>
    <lineage>
        <taxon>Bacteria</taxon>
        <taxon>Pseudomonadati</taxon>
        <taxon>Pseudomonadota</taxon>
        <taxon>Alphaproteobacteria</taxon>
        <taxon>Acetobacterales</taxon>
        <taxon>Acetobacteraceae</taxon>
        <taxon>Acidicaldus</taxon>
    </lineage>
</organism>
<dbReference type="PANTHER" id="PTHR34203">
    <property type="entry name" value="METHYLTRANSFERASE, FKBM FAMILY PROTEIN"/>
    <property type="match status" value="1"/>
</dbReference>
<evidence type="ECO:0000259" key="1">
    <source>
        <dbReference type="SMART" id="SM00672"/>
    </source>
</evidence>
<feature type="domain" description="Glycosyl transferase CAP10" evidence="1">
    <location>
        <begin position="409"/>
        <end position="637"/>
    </location>
</feature>
<dbReference type="Pfam" id="PF05686">
    <property type="entry name" value="Glyco_transf_90"/>
    <property type="match status" value="1"/>
</dbReference>
<dbReference type="Gene3D" id="3.40.50.150">
    <property type="entry name" value="Vaccinia Virus protein VP39"/>
    <property type="match status" value="1"/>
</dbReference>
<dbReference type="SMART" id="SM00672">
    <property type="entry name" value="CAP10"/>
    <property type="match status" value="1"/>
</dbReference>
<sequence length="668" mass="74493">MPSQRFPLRLTRCPRTPKMEMTTENFCLDGRNLILTSDQREYVKSVSETDWSNDRLVQLAKGLAPGSTYLDVGANIGATAIAVAASCPALKVFAFEPLPSNADLLRKNVRDNAIGNCSVVHAAVGNTTGSIKMLGTGPWAIVAESDSSCSVPIITLDEYCMDNLNGISIDLIKIDVEGYEPNVLSGARNIIDKWKPIIFLEFNSWTLLMQQFNPIFFAEALFKSFDIECRDGSRPISPNALVHDNIILHRCITDLVMRPRKIFTPIRLAEIKFGGAKDNQIVSANTAGFNEQEAPLEEFIQSTMALGDVFADADHTTIAARLNETLARYLARSHARVAVSFEFADLMADLRVDHGELCLVRIEGNRVRLFLHQDWRGVYSFGGMARRCAGVVFLLDHMLRRHPEIRGTFLCELGDRGNFPSVNFSNNTPGGCLIPDPEFFESRGYEATRQQFREDFIPWEQRLTQVFWRGSSTGHRLFDPPGEDAADDFAWLQRLALCARARSAARPDMFDVGLTRIVQIEEPHLIARIERAGFLRPHVPRVEFMRHKGVIVADGNCNAWDAAFCGLLTGSCVLLVGSPLRYRQWYYDALKPWEHYVPVAADLSDLEEAAAWVLGHDDRARAIGAAGRRFALAQSFDAAIEDAITRLAAWIPHNPFAGFAPRGEENSS</sequence>
<reference evidence="2" key="1">
    <citation type="journal article" date="2020" name="mSystems">
        <title>Genome- and Community-Level Interaction Insights into Carbon Utilization and Element Cycling Functions of Hydrothermarchaeota in Hydrothermal Sediment.</title>
        <authorList>
            <person name="Zhou Z."/>
            <person name="Liu Y."/>
            <person name="Xu W."/>
            <person name="Pan J."/>
            <person name="Luo Z.H."/>
            <person name="Li M."/>
        </authorList>
    </citation>
    <scope>NUCLEOTIDE SEQUENCE</scope>
    <source>
        <strain evidence="2">SpSt-997</strain>
    </source>
</reference>
<evidence type="ECO:0000313" key="2">
    <source>
        <dbReference type="EMBL" id="HGC43657.1"/>
    </source>
</evidence>
<dbReference type="PANTHER" id="PTHR34203:SF13">
    <property type="entry name" value="EXPRESSED PROTEIN"/>
    <property type="match status" value="1"/>
</dbReference>
<keyword evidence="2" id="KW-0808">Transferase</keyword>
<dbReference type="GO" id="GO:0008168">
    <property type="term" value="F:methyltransferase activity"/>
    <property type="evidence" value="ECO:0007669"/>
    <property type="project" value="UniProtKB-KW"/>
</dbReference>
<dbReference type="InterPro" id="IPR052514">
    <property type="entry name" value="SAM-dependent_MTase"/>
</dbReference>
<dbReference type="NCBIfam" id="TIGR01444">
    <property type="entry name" value="fkbM_fam"/>
    <property type="match status" value="1"/>
</dbReference>
<dbReference type="AlphaFoldDB" id="A0A8J4M6C7"/>
<keyword evidence="2" id="KW-0489">Methyltransferase</keyword>
<dbReference type="EMBL" id="DTQM01000203">
    <property type="protein sequence ID" value="HGC43657.1"/>
    <property type="molecule type" value="Genomic_DNA"/>
</dbReference>
<dbReference type="InterPro" id="IPR006598">
    <property type="entry name" value="CAP10"/>
</dbReference>
<proteinExistence type="predicted"/>
<dbReference type="Pfam" id="PF05050">
    <property type="entry name" value="Methyltransf_21"/>
    <property type="match status" value="1"/>
</dbReference>
<comment type="caution">
    <text evidence="2">The sequence shown here is derived from an EMBL/GenBank/DDBJ whole genome shotgun (WGS) entry which is preliminary data.</text>
</comment>
<dbReference type="SUPFAM" id="SSF53335">
    <property type="entry name" value="S-adenosyl-L-methionine-dependent methyltransferases"/>
    <property type="match status" value="1"/>
</dbReference>
<gene>
    <name evidence="2" type="ORF">ENY07_10625</name>
</gene>
<name>A0A8J4M6C7_9PROT</name>
<accession>A0A8J4M6C7</accession>